<dbReference type="InterPro" id="IPR010259">
    <property type="entry name" value="S8pro/Inhibitor_I9"/>
</dbReference>
<dbReference type="CDD" id="cd04852">
    <property type="entry name" value="Peptidases_S8_3"/>
    <property type="match status" value="1"/>
</dbReference>
<dbReference type="InterPro" id="IPR037045">
    <property type="entry name" value="S8pro/Inhibitor_I9_sf"/>
</dbReference>
<dbReference type="SUPFAM" id="SSF54897">
    <property type="entry name" value="Protease propeptides/inhibitors"/>
    <property type="match status" value="1"/>
</dbReference>
<dbReference type="InterPro" id="IPR045051">
    <property type="entry name" value="SBT"/>
</dbReference>
<dbReference type="PRINTS" id="PR00723">
    <property type="entry name" value="SUBTILISIN"/>
</dbReference>
<feature type="domain" description="Inhibitor I9" evidence="11">
    <location>
        <begin position="30"/>
        <end position="119"/>
    </location>
</feature>
<accession>A0A5A7PB72</accession>
<evidence type="ECO:0000313" key="14">
    <source>
        <dbReference type="Proteomes" id="UP000325081"/>
    </source>
</evidence>
<dbReference type="Pfam" id="PF17766">
    <property type="entry name" value="fn3_6"/>
    <property type="match status" value="1"/>
</dbReference>
<dbReference type="InterPro" id="IPR041469">
    <property type="entry name" value="Subtilisin-like_FN3"/>
</dbReference>
<evidence type="ECO:0000256" key="5">
    <source>
        <dbReference type="ARBA" id="ARBA00022825"/>
    </source>
</evidence>
<keyword evidence="4 7" id="KW-0378">Hydrolase</keyword>
<organism evidence="13 14">
    <name type="scientific">Striga asiatica</name>
    <name type="common">Asiatic witchweed</name>
    <name type="synonym">Buchnera asiatica</name>
    <dbReference type="NCBI Taxonomy" id="4170"/>
    <lineage>
        <taxon>Eukaryota</taxon>
        <taxon>Viridiplantae</taxon>
        <taxon>Streptophyta</taxon>
        <taxon>Embryophyta</taxon>
        <taxon>Tracheophyta</taxon>
        <taxon>Spermatophyta</taxon>
        <taxon>Magnoliopsida</taxon>
        <taxon>eudicotyledons</taxon>
        <taxon>Gunneridae</taxon>
        <taxon>Pentapetalae</taxon>
        <taxon>asterids</taxon>
        <taxon>lamiids</taxon>
        <taxon>Lamiales</taxon>
        <taxon>Orobanchaceae</taxon>
        <taxon>Buchnereae</taxon>
        <taxon>Striga</taxon>
    </lineage>
</organism>
<feature type="domain" description="Peptidase S8/S53" evidence="9">
    <location>
        <begin position="148"/>
        <end position="555"/>
    </location>
</feature>
<comment type="caution">
    <text evidence="13">The sequence shown here is derived from an EMBL/GenBank/DDBJ whole genome shotgun (WGS) entry which is preliminary data.</text>
</comment>
<dbReference type="FunFam" id="3.30.70.80:FF:000003">
    <property type="entry name" value="Subtilisin-like protease SBT1.9"/>
    <property type="match status" value="1"/>
</dbReference>
<dbReference type="OrthoDB" id="206201at2759"/>
<evidence type="ECO:0000256" key="1">
    <source>
        <dbReference type="ARBA" id="ARBA00011073"/>
    </source>
</evidence>
<reference evidence="14" key="1">
    <citation type="journal article" date="2019" name="Curr. Biol.">
        <title>Genome Sequence of Striga asiatica Provides Insight into the Evolution of Plant Parasitism.</title>
        <authorList>
            <person name="Yoshida S."/>
            <person name="Kim S."/>
            <person name="Wafula E.K."/>
            <person name="Tanskanen J."/>
            <person name="Kim Y.M."/>
            <person name="Honaas L."/>
            <person name="Yang Z."/>
            <person name="Spallek T."/>
            <person name="Conn C.E."/>
            <person name="Ichihashi Y."/>
            <person name="Cheong K."/>
            <person name="Cui S."/>
            <person name="Der J.P."/>
            <person name="Gundlach H."/>
            <person name="Jiao Y."/>
            <person name="Hori C."/>
            <person name="Ishida J.K."/>
            <person name="Kasahara H."/>
            <person name="Kiba T."/>
            <person name="Kim M.S."/>
            <person name="Koo N."/>
            <person name="Laohavisit A."/>
            <person name="Lee Y.H."/>
            <person name="Lumba S."/>
            <person name="McCourt P."/>
            <person name="Mortimer J.C."/>
            <person name="Mutuku J.M."/>
            <person name="Nomura T."/>
            <person name="Sasaki-Sekimoto Y."/>
            <person name="Seto Y."/>
            <person name="Wang Y."/>
            <person name="Wakatake T."/>
            <person name="Sakakibara H."/>
            <person name="Demura T."/>
            <person name="Yamaguchi S."/>
            <person name="Yoneyama K."/>
            <person name="Manabe R.I."/>
            <person name="Nelson D.C."/>
            <person name="Schulman A.H."/>
            <person name="Timko M.P."/>
            <person name="dePamphilis C.W."/>
            <person name="Choi D."/>
            <person name="Shirasu K."/>
        </authorList>
    </citation>
    <scope>NUCLEOTIDE SEQUENCE [LARGE SCALE GENOMIC DNA]</scope>
    <source>
        <strain evidence="14">cv. UVA1</strain>
    </source>
</reference>
<feature type="domain" description="Subtilisin-like protease fibronectin type-III" evidence="12">
    <location>
        <begin position="634"/>
        <end position="735"/>
    </location>
</feature>
<feature type="active site" description="Charge relay system" evidence="6 7">
    <location>
        <position position="209"/>
    </location>
</feature>
<dbReference type="EMBL" id="BKCP01004294">
    <property type="protein sequence ID" value="GER29922.1"/>
    <property type="molecule type" value="Genomic_DNA"/>
</dbReference>
<dbReference type="Proteomes" id="UP000325081">
    <property type="component" value="Unassembled WGS sequence"/>
</dbReference>
<dbReference type="CDD" id="cd02120">
    <property type="entry name" value="PA_subtilisin_like"/>
    <property type="match status" value="1"/>
</dbReference>
<dbReference type="Pfam" id="PF05922">
    <property type="entry name" value="Inhibitor_I9"/>
    <property type="match status" value="1"/>
</dbReference>
<comment type="similarity">
    <text evidence="1 7">Belongs to the peptidase S8 family.</text>
</comment>
<dbReference type="InterPro" id="IPR000209">
    <property type="entry name" value="Peptidase_S8/S53_dom"/>
</dbReference>
<dbReference type="Gene3D" id="2.60.40.2310">
    <property type="match status" value="1"/>
</dbReference>
<dbReference type="GO" id="GO:0004252">
    <property type="term" value="F:serine-type endopeptidase activity"/>
    <property type="evidence" value="ECO:0007669"/>
    <property type="project" value="UniProtKB-UniRule"/>
</dbReference>
<feature type="active site" description="Charge relay system" evidence="6 7">
    <location>
        <position position="518"/>
    </location>
</feature>
<evidence type="ECO:0000259" key="10">
    <source>
        <dbReference type="Pfam" id="PF02225"/>
    </source>
</evidence>
<evidence type="ECO:0000259" key="9">
    <source>
        <dbReference type="Pfam" id="PF00082"/>
    </source>
</evidence>
<evidence type="ECO:0000313" key="13">
    <source>
        <dbReference type="EMBL" id="GER29922.1"/>
    </source>
</evidence>
<keyword evidence="5 7" id="KW-0720">Serine protease</keyword>
<dbReference type="InterPro" id="IPR036852">
    <property type="entry name" value="Peptidase_S8/S53_dom_sf"/>
</dbReference>
<proteinExistence type="inferred from homology"/>
<evidence type="ECO:0000256" key="3">
    <source>
        <dbReference type="ARBA" id="ARBA00022729"/>
    </source>
</evidence>
<evidence type="ECO:0000256" key="6">
    <source>
        <dbReference type="PIRSR" id="PIRSR615500-1"/>
    </source>
</evidence>
<evidence type="ECO:0000259" key="12">
    <source>
        <dbReference type="Pfam" id="PF17766"/>
    </source>
</evidence>
<dbReference type="PROSITE" id="PS51892">
    <property type="entry name" value="SUBTILASE"/>
    <property type="match status" value="1"/>
</dbReference>
<evidence type="ECO:0000256" key="2">
    <source>
        <dbReference type="ARBA" id="ARBA00022670"/>
    </source>
</evidence>
<evidence type="ECO:0000256" key="7">
    <source>
        <dbReference type="PROSITE-ProRule" id="PRU01240"/>
    </source>
</evidence>
<dbReference type="GO" id="GO:0006508">
    <property type="term" value="P:proteolysis"/>
    <property type="evidence" value="ECO:0007669"/>
    <property type="project" value="UniProtKB-KW"/>
</dbReference>
<dbReference type="InterPro" id="IPR003137">
    <property type="entry name" value="PA_domain"/>
</dbReference>
<dbReference type="PROSITE" id="PS00138">
    <property type="entry name" value="SUBTILASE_SER"/>
    <property type="match status" value="1"/>
</dbReference>
<name>A0A5A7PB72_STRAF</name>
<evidence type="ECO:0000256" key="4">
    <source>
        <dbReference type="ARBA" id="ARBA00022801"/>
    </source>
</evidence>
<dbReference type="Pfam" id="PF02225">
    <property type="entry name" value="PA"/>
    <property type="match status" value="1"/>
</dbReference>
<feature type="domain" description="PA" evidence="10">
    <location>
        <begin position="379"/>
        <end position="442"/>
    </location>
</feature>
<keyword evidence="2 7" id="KW-0645">Protease</keyword>
<evidence type="ECO:0000259" key="11">
    <source>
        <dbReference type="Pfam" id="PF05922"/>
    </source>
</evidence>
<dbReference type="SUPFAM" id="SSF52743">
    <property type="entry name" value="Subtilisin-like"/>
    <property type="match status" value="1"/>
</dbReference>
<dbReference type="AlphaFoldDB" id="A0A5A7PB72"/>
<gene>
    <name evidence="13" type="ORF">STAS_05823</name>
</gene>
<dbReference type="InterPro" id="IPR015500">
    <property type="entry name" value="Peptidase_S8_subtilisin-rel"/>
</dbReference>
<dbReference type="PANTHER" id="PTHR10795">
    <property type="entry name" value="PROPROTEIN CONVERTASE SUBTILISIN/KEXIN"/>
    <property type="match status" value="1"/>
</dbReference>
<feature type="active site" description="Charge relay system" evidence="6 7">
    <location>
        <position position="157"/>
    </location>
</feature>
<dbReference type="InterPro" id="IPR034197">
    <property type="entry name" value="Peptidases_S8_3"/>
</dbReference>
<dbReference type="Gene3D" id="3.30.70.80">
    <property type="entry name" value="Peptidase S8 propeptide/proteinase inhibitor I9"/>
    <property type="match status" value="1"/>
</dbReference>
<feature type="chain" id="PRO_5022758808" evidence="8">
    <location>
        <begin position="23"/>
        <end position="740"/>
    </location>
</feature>
<dbReference type="Gene3D" id="3.50.30.30">
    <property type="match status" value="1"/>
</dbReference>
<sequence>MGHILGLVVLFLSLSSALFVHADDDEDVSTYIVSVNNIMKPAELAEVQHWYESTLESLEDSNYNNNPYSKSSKYSSKILHVYNTVFHGFSAKLTPRQAQQLKERPWVVSVLPDRVYNLHTTRSPYFLGLYLDYNFTIGSPVTNESDYGSNVIIGFLDIGIDPEHPSFNDEGLGRLPTQKKWKGGCENGIECNNKLIGARIYTDGTDFGHGTHTASTAAGRAVENVAYAKNGNSTAVGVAAKARIASYQVCNVSGCTVSHVLAGLDKAVEDGVDIISMSIGSDTSDPYEEDPIAIGAFGAMYRGVSVITSAGNSGPSERTVTNVAPWVTTVAAGTMDRGFTAYLATTQQGTFHGASLYGGEPTKPLPLAYGRNCMMLDNSFSGKIVFCDTWGDIDVAELVENVANAGGAGVVAAYMYPNGRELIAQDFKIPGLSITEFDGNELRHHLINGTITNATMIFRGMEIVTDQLPAPAVAFFSSRGPNNISPYVMKPDVLAPGVNILAAWPEGVDQFKLQSGTSMACPHVSGLAALLKAIHPKWSPAMIRSAIMTTAYNTANDGKPILNNDDLTLSTTLDMGAGHIDTDKARDPGLVYDITPQDYVDFLCASKYTNATIQTITNGKYGETNCTGNTMPWDLNYPAISVDSQSLLDGDITVKRTVTNVGEDYSSYTVTVTNPKGVSLTVNPVKMDFNSKGDKQSYNVTVTSNVKQLPAHDISVEGKIVWSDEKRRVVSPVVIVITGN</sequence>
<dbReference type="Gene3D" id="3.40.50.200">
    <property type="entry name" value="Peptidase S8/S53 domain"/>
    <property type="match status" value="1"/>
</dbReference>
<dbReference type="Pfam" id="PF00082">
    <property type="entry name" value="Peptidase_S8"/>
    <property type="match status" value="1"/>
</dbReference>
<keyword evidence="14" id="KW-1185">Reference proteome</keyword>
<protein>
    <submittedName>
        <fullName evidence="13">Subtilase family protein</fullName>
    </submittedName>
</protein>
<feature type="signal peptide" evidence="8">
    <location>
        <begin position="1"/>
        <end position="22"/>
    </location>
</feature>
<evidence type="ECO:0000256" key="8">
    <source>
        <dbReference type="SAM" id="SignalP"/>
    </source>
</evidence>
<dbReference type="InterPro" id="IPR023828">
    <property type="entry name" value="Peptidase_S8_Ser-AS"/>
</dbReference>
<keyword evidence="3 8" id="KW-0732">Signal</keyword>